<dbReference type="SUPFAM" id="SSF52540">
    <property type="entry name" value="P-loop containing nucleoside triphosphate hydrolases"/>
    <property type="match status" value="1"/>
</dbReference>
<sequence>MSTENRIDGGHFNGDVFMAEHITQILPGRPHPALSGMPRHSPTFTGRETQLDQILAVLRPEETAATVVVTGLAGMGKTELVLQAAHRAQQEDGWFPGGVLFVDLHGYDPVHKVSPKRALATLLRALGVPPDHIPTRIEERAAVYRTVLAERAKDGQRMLVVLDDVPAGEKIHHLLPGDESTATLLSSRHVLADLDALTLTLRELMPASGRKLMSEVLSRALPNDSRVTVAPEDADRIVALCGGVVSRGVV</sequence>
<reference evidence="2 3" key="1">
    <citation type="submission" date="2020-08" db="EMBL/GenBank/DDBJ databases">
        <title>Sequencing the genomes of 1000 actinobacteria strains.</title>
        <authorList>
            <person name="Klenk H.-P."/>
        </authorList>
    </citation>
    <scope>NUCLEOTIDE SEQUENCE [LARGE SCALE GENOMIC DNA]</scope>
    <source>
        <strain evidence="2 3">DSM 44786</strain>
    </source>
</reference>
<dbReference type="PANTHER" id="PTHR47691">
    <property type="entry name" value="REGULATOR-RELATED"/>
    <property type="match status" value="1"/>
</dbReference>
<evidence type="ECO:0000313" key="3">
    <source>
        <dbReference type="Proteomes" id="UP000573327"/>
    </source>
</evidence>
<evidence type="ECO:0000259" key="1">
    <source>
        <dbReference type="Pfam" id="PF13191"/>
    </source>
</evidence>
<dbReference type="Pfam" id="PF13191">
    <property type="entry name" value="AAA_16"/>
    <property type="match status" value="1"/>
</dbReference>
<evidence type="ECO:0000313" key="2">
    <source>
        <dbReference type="EMBL" id="MBB4947483.1"/>
    </source>
</evidence>
<dbReference type="Proteomes" id="UP000573327">
    <property type="component" value="Unassembled WGS sequence"/>
</dbReference>
<dbReference type="EMBL" id="JACHJR010000001">
    <property type="protein sequence ID" value="MBB4947483.1"/>
    <property type="molecule type" value="Genomic_DNA"/>
</dbReference>
<dbReference type="Gene3D" id="3.40.50.300">
    <property type="entry name" value="P-loop containing nucleotide triphosphate hydrolases"/>
    <property type="match status" value="1"/>
</dbReference>
<dbReference type="InterPro" id="IPR027417">
    <property type="entry name" value="P-loop_NTPase"/>
</dbReference>
<name>A0A7W7SCQ8_9ACTN</name>
<organism evidence="2 3">
    <name type="scientific">Kitasatospora gansuensis</name>
    <dbReference type="NCBI Taxonomy" id="258050"/>
    <lineage>
        <taxon>Bacteria</taxon>
        <taxon>Bacillati</taxon>
        <taxon>Actinomycetota</taxon>
        <taxon>Actinomycetes</taxon>
        <taxon>Kitasatosporales</taxon>
        <taxon>Streptomycetaceae</taxon>
        <taxon>Kitasatospora</taxon>
    </lineage>
</organism>
<gene>
    <name evidence="2" type="ORF">F4556_003018</name>
</gene>
<dbReference type="PANTHER" id="PTHR47691:SF3">
    <property type="entry name" value="HTH-TYPE TRANSCRIPTIONAL REGULATOR RV0890C-RELATED"/>
    <property type="match status" value="1"/>
</dbReference>
<dbReference type="RefSeq" id="WP_184915519.1">
    <property type="nucleotide sequence ID" value="NZ_JACHJR010000001.1"/>
</dbReference>
<feature type="domain" description="Orc1-like AAA ATPase" evidence="1">
    <location>
        <begin position="44"/>
        <end position="165"/>
    </location>
</feature>
<protein>
    <recommendedName>
        <fullName evidence="1">Orc1-like AAA ATPase domain-containing protein</fullName>
    </recommendedName>
</protein>
<keyword evidence="3" id="KW-1185">Reference proteome</keyword>
<accession>A0A7W7SCQ8</accession>
<dbReference type="InterPro" id="IPR041664">
    <property type="entry name" value="AAA_16"/>
</dbReference>
<proteinExistence type="predicted"/>
<dbReference type="AlphaFoldDB" id="A0A7W7SCQ8"/>
<comment type="caution">
    <text evidence="2">The sequence shown here is derived from an EMBL/GenBank/DDBJ whole genome shotgun (WGS) entry which is preliminary data.</text>
</comment>